<dbReference type="Proteomes" id="UP000486534">
    <property type="component" value="Unassembled WGS sequence"/>
</dbReference>
<evidence type="ECO:0000256" key="4">
    <source>
        <dbReference type="ARBA" id="ARBA00022496"/>
    </source>
</evidence>
<dbReference type="AlphaFoldDB" id="A0A7X1PMI1"/>
<dbReference type="PANTHER" id="PTHR30532:SF28">
    <property type="entry name" value="PETROBACTIN-BINDING PROTEIN YCLQ"/>
    <property type="match status" value="1"/>
</dbReference>
<keyword evidence="5" id="KW-0732">Signal</keyword>
<comment type="caution">
    <text evidence="7">The sequence shown here is derived from an EMBL/GenBank/DDBJ whole genome shotgun (WGS) entry which is preliminary data.</text>
</comment>
<dbReference type="PROSITE" id="PS51257">
    <property type="entry name" value="PROKAR_LIPOPROTEIN"/>
    <property type="match status" value="1"/>
</dbReference>
<evidence type="ECO:0000259" key="6">
    <source>
        <dbReference type="PROSITE" id="PS50983"/>
    </source>
</evidence>
<keyword evidence="4" id="KW-0408">Iron</keyword>
<evidence type="ECO:0000313" key="7">
    <source>
        <dbReference type="EMBL" id="MQA54919.1"/>
    </source>
</evidence>
<organism evidence="7 8">
    <name type="scientific">Pseudomonas piscis</name>
    <dbReference type="NCBI Taxonomy" id="2614538"/>
    <lineage>
        <taxon>Bacteria</taxon>
        <taxon>Pseudomonadati</taxon>
        <taxon>Pseudomonadota</taxon>
        <taxon>Gammaproteobacteria</taxon>
        <taxon>Pseudomonadales</taxon>
        <taxon>Pseudomonadaceae</taxon>
        <taxon>Pseudomonas</taxon>
    </lineage>
</organism>
<comment type="subcellular location">
    <subcellularLocation>
        <location evidence="1">Cell envelope</location>
    </subcellularLocation>
</comment>
<gene>
    <name evidence="7" type="ORF">GDH07_16500</name>
</gene>
<proteinExistence type="inferred from homology"/>
<keyword evidence="4" id="KW-0410">Iron transport</keyword>
<keyword evidence="4" id="KW-0406">Ion transport</keyword>
<dbReference type="GO" id="GO:1901678">
    <property type="term" value="P:iron coordination entity transport"/>
    <property type="evidence" value="ECO:0007669"/>
    <property type="project" value="UniProtKB-ARBA"/>
</dbReference>
<dbReference type="RefSeq" id="WP_152898210.1">
    <property type="nucleotide sequence ID" value="NZ_WHUV01000002.1"/>
</dbReference>
<accession>A0A7X1PMI1</accession>
<sequence>MTRHHTSRYGTLALLVAAILAGQGCQDKTATSPATGQAAAAANQAPAYTPVTVRHQLGTTLVERLPQRTVALDMNEVDFLDQLGIPVAGMPKDFIPHFLDRYKQAAQVEDLGAIVQPNLERIYAVKPDLILITSLQASHYQELSAIAPTVHFDVDYRDSQGRHIEVIKEHLASLGEIFGKQQQAREQAAQLEAKVQQARQVTAGRPERALIVLHNNGAFSSFGAHSRYGFIFDALGVKPASPEGETGLHGQPISSEFIQQANPDILYVVDRTAVMEGRPALDAQSLDNPLLRQTNAWKNGRVVFADAQAWYVTAASPTSVKLMIDDVIKGYQP</sequence>
<dbReference type="PROSITE" id="PS50983">
    <property type="entry name" value="FE_B12_PBP"/>
    <property type="match status" value="1"/>
</dbReference>
<dbReference type="GO" id="GO:0030288">
    <property type="term" value="C:outer membrane-bounded periplasmic space"/>
    <property type="evidence" value="ECO:0007669"/>
    <property type="project" value="TreeGrafter"/>
</dbReference>
<dbReference type="EMBL" id="WHUV01000002">
    <property type="protein sequence ID" value="MQA54919.1"/>
    <property type="molecule type" value="Genomic_DNA"/>
</dbReference>
<evidence type="ECO:0000256" key="1">
    <source>
        <dbReference type="ARBA" id="ARBA00004196"/>
    </source>
</evidence>
<evidence type="ECO:0000256" key="5">
    <source>
        <dbReference type="ARBA" id="ARBA00022729"/>
    </source>
</evidence>
<dbReference type="CDD" id="cd01140">
    <property type="entry name" value="FatB"/>
    <property type="match status" value="1"/>
</dbReference>
<evidence type="ECO:0000256" key="3">
    <source>
        <dbReference type="ARBA" id="ARBA00022448"/>
    </source>
</evidence>
<reference evidence="7 8" key="1">
    <citation type="submission" date="2019-10" db="EMBL/GenBank/DDBJ databases">
        <title>Pseudomonas dajingensis sp. nov., isolated from the profound head ulcers of farmed Murray cod (Maccullochella peelii peelii).</title>
        <authorList>
            <person name="Liu Y."/>
        </authorList>
    </citation>
    <scope>NUCLEOTIDE SEQUENCE [LARGE SCALE GENOMIC DNA]</scope>
    <source>
        <strain evidence="7 8">MC042</strain>
    </source>
</reference>
<keyword evidence="3" id="KW-0813">Transport</keyword>
<evidence type="ECO:0000256" key="2">
    <source>
        <dbReference type="ARBA" id="ARBA00008814"/>
    </source>
</evidence>
<protein>
    <submittedName>
        <fullName evidence="7">ABC transporter substrate-binding protein</fullName>
    </submittedName>
</protein>
<evidence type="ECO:0000313" key="8">
    <source>
        <dbReference type="Proteomes" id="UP000486534"/>
    </source>
</evidence>
<dbReference type="SUPFAM" id="SSF53807">
    <property type="entry name" value="Helical backbone' metal receptor"/>
    <property type="match status" value="1"/>
</dbReference>
<name>A0A7X1PMI1_9PSED</name>
<dbReference type="PANTHER" id="PTHR30532">
    <property type="entry name" value="IRON III DICITRATE-BINDING PERIPLASMIC PROTEIN"/>
    <property type="match status" value="1"/>
</dbReference>
<dbReference type="Gene3D" id="3.40.50.1980">
    <property type="entry name" value="Nitrogenase molybdenum iron protein domain"/>
    <property type="match status" value="2"/>
</dbReference>
<dbReference type="Pfam" id="PF01497">
    <property type="entry name" value="Peripla_BP_2"/>
    <property type="match status" value="1"/>
</dbReference>
<dbReference type="InterPro" id="IPR051313">
    <property type="entry name" value="Bact_iron-sidero_bind"/>
</dbReference>
<dbReference type="InterPro" id="IPR002491">
    <property type="entry name" value="ABC_transptr_periplasmic_BD"/>
</dbReference>
<feature type="domain" description="Fe/B12 periplasmic-binding" evidence="6">
    <location>
        <begin position="68"/>
        <end position="333"/>
    </location>
</feature>
<comment type="similarity">
    <text evidence="2">Belongs to the bacterial solute-binding protein 8 family.</text>
</comment>
<dbReference type="InterPro" id="IPR033870">
    <property type="entry name" value="FatB"/>
</dbReference>